<keyword evidence="3" id="KW-1185">Reference proteome</keyword>
<dbReference type="InterPro" id="IPR032871">
    <property type="entry name" value="AHH_dom_containing"/>
</dbReference>
<name>A0A540WLS6_9BACT</name>
<sequence length="255" mass="28634">MSEERHTRDIENKLDHHTAGGTEGGKCLNRHESRKPNNSCSHIWQATKKAQSDDGLYNWPRYKDMPGTIQVFFQGREAEAGKPQKGDWDVKAGNFDTHCDVPYFHEAHHVIPNSTLSTTISDYLGNPDEGGSPELVTVVRGGLLTAGYNLNHMDNMIMLPLDATVARVMRLPRHRTLPKMYHGVYSDHVKSELKALLADNLEDLVDHEAPKYKDFKDKLIALSNRLYGSIKQAGEDGVDALDHMAKELFKQQSAS</sequence>
<gene>
    <name evidence="2" type="ORF">FJV41_42780</name>
</gene>
<evidence type="ECO:0000313" key="2">
    <source>
        <dbReference type="EMBL" id="TQF09797.1"/>
    </source>
</evidence>
<reference evidence="2 3" key="1">
    <citation type="submission" date="2019-06" db="EMBL/GenBank/DDBJ databases">
        <authorList>
            <person name="Livingstone P."/>
            <person name="Whitworth D."/>
        </authorList>
    </citation>
    <scope>NUCLEOTIDE SEQUENCE [LARGE SCALE GENOMIC DNA]</scope>
    <source>
        <strain evidence="2 3">AM401</strain>
    </source>
</reference>
<dbReference type="OrthoDB" id="5522371at2"/>
<dbReference type="EMBL" id="VIFM01000308">
    <property type="protein sequence ID" value="TQF09797.1"/>
    <property type="molecule type" value="Genomic_DNA"/>
</dbReference>
<dbReference type="AlphaFoldDB" id="A0A540WLS6"/>
<feature type="region of interest" description="Disordered" evidence="1">
    <location>
        <begin position="1"/>
        <end position="39"/>
    </location>
</feature>
<organism evidence="2 3">
    <name type="scientific">Myxococcus llanfairpwllgwyngyllgogerychwyrndrobwllllantysiliogogogochensis</name>
    <dbReference type="NCBI Taxonomy" id="2590453"/>
    <lineage>
        <taxon>Bacteria</taxon>
        <taxon>Pseudomonadati</taxon>
        <taxon>Myxococcota</taxon>
        <taxon>Myxococcia</taxon>
        <taxon>Myxococcales</taxon>
        <taxon>Cystobacterineae</taxon>
        <taxon>Myxococcaceae</taxon>
        <taxon>Myxococcus</taxon>
    </lineage>
</organism>
<evidence type="ECO:0000256" key="1">
    <source>
        <dbReference type="SAM" id="MobiDB-lite"/>
    </source>
</evidence>
<protein>
    <submittedName>
        <fullName evidence="2">Uncharacterized protein</fullName>
    </submittedName>
</protein>
<dbReference type="Proteomes" id="UP000315369">
    <property type="component" value="Unassembled WGS sequence"/>
</dbReference>
<feature type="compositionally biased region" description="Basic and acidic residues" evidence="1">
    <location>
        <begin position="1"/>
        <end position="18"/>
    </location>
</feature>
<dbReference type="RefSeq" id="WP_141648387.1">
    <property type="nucleotide sequence ID" value="NZ_VIFM01000308.1"/>
</dbReference>
<dbReference type="Pfam" id="PF14412">
    <property type="entry name" value="AHH"/>
    <property type="match status" value="1"/>
</dbReference>
<evidence type="ECO:0000313" key="3">
    <source>
        <dbReference type="Proteomes" id="UP000315369"/>
    </source>
</evidence>
<proteinExistence type="predicted"/>
<accession>A0A540WLS6</accession>
<comment type="caution">
    <text evidence="2">The sequence shown here is derived from an EMBL/GenBank/DDBJ whole genome shotgun (WGS) entry which is preliminary data.</text>
</comment>